<sequence>MTVKYDFSGKTVLITGAASGFGKAAAQAFANSGARLALLDINMQQLKDSSLVLDETGAEYLLLRCDISNPAEVNSAFNRLKEHYGSLDIAINNAGVVHPLNRIADLTEDEFDKTINVNLKGTFLCMQQELSIMLETSTGTILNTASVSGLIGSPFLGLYAAAKHGVLGLTRSAALEYGRKGIRVNALCPTFATTPMLDEIAGEKGQKFQQHLASQVPMLRLATTQEVVEAMQWLCSDNNSYMNGAAVTIDGGLTAA</sequence>
<evidence type="ECO:0000256" key="3">
    <source>
        <dbReference type="ARBA" id="ARBA00023027"/>
    </source>
</evidence>
<keyword evidence="6" id="KW-1185">Reference proteome</keyword>
<comment type="caution">
    <text evidence="5">The sequence shown here is derived from an EMBL/GenBank/DDBJ whole genome shotgun (WGS) entry which is preliminary data.</text>
</comment>
<keyword evidence="3" id="KW-0520">NAD</keyword>
<dbReference type="SUPFAM" id="SSF51735">
    <property type="entry name" value="NAD(P)-binding Rossmann-fold domains"/>
    <property type="match status" value="1"/>
</dbReference>
<dbReference type="SMART" id="SM00822">
    <property type="entry name" value="PKS_KR"/>
    <property type="match status" value="1"/>
</dbReference>
<gene>
    <name evidence="5" type="ORF">L2725_17315</name>
</gene>
<dbReference type="EMBL" id="JAKIKT010000007">
    <property type="protein sequence ID" value="MCL2915516.1"/>
    <property type="molecule type" value="Genomic_DNA"/>
</dbReference>
<proteinExistence type="inferred from homology"/>
<dbReference type="Pfam" id="PF13561">
    <property type="entry name" value="adh_short_C2"/>
    <property type="match status" value="1"/>
</dbReference>
<dbReference type="InterPro" id="IPR020904">
    <property type="entry name" value="Sc_DH/Rdtase_CS"/>
</dbReference>
<evidence type="ECO:0000313" key="6">
    <source>
        <dbReference type="Proteomes" id="UP001202831"/>
    </source>
</evidence>
<evidence type="ECO:0000256" key="2">
    <source>
        <dbReference type="ARBA" id="ARBA00023002"/>
    </source>
</evidence>
<evidence type="ECO:0000313" key="5">
    <source>
        <dbReference type="EMBL" id="MCL2915516.1"/>
    </source>
</evidence>
<accession>A0ABT0NAP5</accession>
<organism evidence="5 6">
    <name type="scientific">Shewanella corallii</name>
    <dbReference type="NCBI Taxonomy" id="560080"/>
    <lineage>
        <taxon>Bacteria</taxon>
        <taxon>Pseudomonadati</taxon>
        <taxon>Pseudomonadota</taxon>
        <taxon>Gammaproteobacteria</taxon>
        <taxon>Alteromonadales</taxon>
        <taxon>Shewanellaceae</taxon>
        <taxon>Shewanella</taxon>
    </lineage>
</organism>
<protein>
    <submittedName>
        <fullName evidence="5">SDR family oxidoreductase</fullName>
    </submittedName>
</protein>
<dbReference type="Gene3D" id="3.40.50.720">
    <property type="entry name" value="NAD(P)-binding Rossmann-like Domain"/>
    <property type="match status" value="1"/>
</dbReference>
<dbReference type="InterPro" id="IPR057326">
    <property type="entry name" value="KR_dom"/>
</dbReference>
<dbReference type="PRINTS" id="PR00081">
    <property type="entry name" value="GDHRDH"/>
</dbReference>
<dbReference type="PANTHER" id="PTHR24321:SF8">
    <property type="entry name" value="ESTRADIOL 17-BETA-DEHYDROGENASE 8-RELATED"/>
    <property type="match status" value="1"/>
</dbReference>
<reference evidence="5 6" key="1">
    <citation type="submission" date="2022-01" db="EMBL/GenBank/DDBJ databases">
        <title>Whole genome-based taxonomy of the Shewanellaceae.</title>
        <authorList>
            <person name="Martin-Rodriguez A.J."/>
        </authorList>
    </citation>
    <scope>NUCLEOTIDE SEQUENCE [LARGE SCALE GENOMIC DNA]</scope>
    <source>
        <strain evidence="5 6">DSM 21332</strain>
    </source>
</reference>
<dbReference type="PRINTS" id="PR00080">
    <property type="entry name" value="SDRFAMILY"/>
</dbReference>
<keyword evidence="2" id="KW-0560">Oxidoreductase</keyword>
<evidence type="ECO:0000256" key="1">
    <source>
        <dbReference type="ARBA" id="ARBA00006484"/>
    </source>
</evidence>
<dbReference type="Proteomes" id="UP001202831">
    <property type="component" value="Unassembled WGS sequence"/>
</dbReference>
<dbReference type="PROSITE" id="PS00061">
    <property type="entry name" value="ADH_SHORT"/>
    <property type="match status" value="1"/>
</dbReference>
<dbReference type="InterPro" id="IPR036291">
    <property type="entry name" value="NAD(P)-bd_dom_sf"/>
</dbReference>
<dbReference type="NCBIfam" id="NF005559">
    <property type="entry name" value="PRK07231.1"/>
    <property type="match status" value="1"/>
</dbReference>
<feature type="domain" description="Ketoreductase" evidence="4">
    <location>
        <begin position="10"/>
        <end position="190"/>
    </location>
</feature>
<dbReference type="CDD" id="cd05233">
    <property type="entry name" value="SDR_c"/>
    <property type="match status" value="1"/>
</dbReference>
<dbReference type="PANTHER" id="PTHR24321">
    <property type="entry name" value="DEHYDROGENASES, SHORT CHAIN"/>
    <property type="match status" value="1"/>
</dbReference>
<dbReference type="RefSeq" id="WP_249250102.1">
    <property type="nucleotide sequence ID" value="NZ_JAKIKT010000007.1"/>
</dbReference>
<dbReference type="InterPro" id="IPR002347">
    <property type="entry name" value="SDR_fam"/>
</dbReference>
<evidence type="ECO:0000259" key="4">
    <source>
        <dbReference type="SMART" id="SM00822"/>
    </source>
</evidence>
<name>A0ABT0NAP5_9GAMM</name>
<comment type="similarity">
    <text evidence="1">Belongs to the short-chain dehydrogenases/reductases (SDR) family.</text>
</comment>